<proteinExistence type="predicted"/>
<sequence length="49" mass="5230">MTDLQHFTAQAQAAALGSQGVSTEKITAVRARLGAVQCYGCAEYDDERP</sequence>
<dbReference type="EMBL" id="BAAABM010000049">
    <property type="protein sequence ID" value="GAA0357492.1"/>
    <property type="molecule type" value="Genomic_DNA"/>
</dbReference>
<protein>
    <submittedName>
        <fullName evidence="1">Uncharacterized protein</fullName>
    </submittedName>
</protein>
<reference evidence="1 2" key="1">
    <citation type="journal article" date="2019" name="Int. J. Syst. Evol. Microbiol.">
        <title>The Global Catalogue of Microorganisms (GCM) 10K type strain sequencing project: providing services to taxonomists for standard genome sequencing and annotation.</title>
        <authorList>
            <consortium name="The Broad Institute Genomics Platform"/>
            <consortium name="The Broad Institute Genome Sequencing Center for Infectious Disease"/>
            <person name="Wu L."/>
            <person name="Ma J."/>
        </authorList>
    </citation>
    <scope>NUCLEOTIDE SEQUENCE [LARGE SCALE GENOMIC DNA]</scope>
    <source>
        <strain evidence="1 2">JCM 3146</strain>
    </source>
</reference>
<evidence type="ECO:0000313" key="1">
    <source>
        <dbReference type="EMBL" id="GAA0357492.1"/>
    </source>
</evidence>
<dbReference type="RefSeq" id="WP_252810247.1">
    <property type="nucleotide sequence ID" value="NZ_BAAABM010000049.1"/>
</dbReference>
<comment type="caution">
    <text evidence="1">The sequence shown here is derived from an EMBL/GenBank/DDBJ whole genome shotgun (WGS) entry which is preliminary data.</text>
</comment>
<gene>
    <name evidence="1" type="ORF">GCM10010151_53910</name>
</gene>
<name>A0ABN0X8S2_9ACTN</name>
<keyword evidence="2" id="KW-1185">Reference proteome</keyword>
<accession>A0ABN0X8S2</accession>
<organism evidence="1 2">
    <name type="scientific">Actinoallomurus spadix</name>
    <dbReference type="NCBI Taxonomy" id="79912"/>
    <lineage>
        <taxon>Bacteria</taxon>
        <taxon>Bacillati</taxon>
        <taxon>Actinomycetota</taxon>
        <taxon>Actinomycetes</taxon>
        <taxon>Streptosporangiales</taxon>
        <taxon>Thermomonosporaceae</taxon>
        <taxon>Actinoallomurus</taxon>
    </lineage>
</organism>
<dbReference type="Proteomes" id="UP001501822">
    <property type="component" value="Unassembled WGS sequence"/>
</dbReference>
<evidence type="ECO:0000313" key="2">
    <source>
        <dbReference type="Proteomes" id="UP001501822"/>
    </source>
</evidence>